<dbReference type="AlphaFoldDB" id="A0A4Y8RL47"/>
<dbReference type="PRINTS" id="PR00038">
    <property type="entry name" value="HTHLUXR"/>
</dbReference>
<keyword evidence="2" id="KW-0238">DNA-binding</keyword>
<dbReference type="SUPFAM" id="SSF55781">
    <property type="entry name" value="GAF domain-like"/>
    <property type="match status" value="1"/>
</dbReference>
<dbReference type="OrthoDB" id="7444822at2"/>
<dbReference type="SUPFAM" id="SSF46894">
    <property type="entry name" value="C-terminal effector domain of the bipartite response regulators"/>
    <property type="match status" value="1"/>
</dbReference>
<dbReference type="GO" id="GO:0003677">
    <property type="term" value="F:DNA binding"/>
    <property type="evidence" value="ECO:0007669"/>
    <property type="project" value="UniProtKB-KW"/>
</dbReference>
<keyword evidence="6" id="KW-1185">Reference proteome</keyword>
<proteinExistence type="predicted"/>
<dbReference type="InterPro" id="IPR016032">
    <property type="entry name" value="Sig_transdc_resp-reg_C-effctor"/>
</dbReference>
<evidence type="ECO:0000256" key="3">
    <source>
        <dbReference type="ARBA" id="ARBA00023163"/>
    </source>
</evidence>
<dbReference type="CDD" id="cd06170">
    <property type="entry name" value="LuxR_C_like"/>
    <property type="match status" value="1"/>
</dbReference>
<accession>A0A4Y8RL47</accession>
<dbReference type="PROSITE" id="PS50043">
    <property type="entry name" value="HTH_LUXR_2"/>
    <property type="match status" value="1"/>
</dbReference>
<dbReference type="Pfam" id="PF00196">
    <property type="entry name" value="GerE"/>
    <property type="match status" value="1"/>
</dbReference>
<dbReference type="EMBL" id="SOZD01000003">
    <property type="protein sequence ID" value="TFF23181.1"/>
    <property type="molecule type" value="Genomic_DNA"/>
</dbReference>
<dbReference type="PANTHER" id="PTHR44688">
    <property type="entry name" value="DNA-BINDING TRANSCRIPTIONAL ACTIVATOR DEVR_DOSR"/>
    <property type="match status" value="1"/>
</dbReference>
<evidence type="ECO:0000313" key="6">
    <source>
        <dbReference type="Proteomes" id="UP000298179"/>
    </source>
</evidence>
<dbReference type="PANTHER" id="PTHR44688:SF16">
    <property type="entry name" value="DNA-BINDING TRANSCRIPTIONAL ACTIVATOR DEVR_DOSR"/>
    <property type="match status" value="1"/>
</dbReference>
<name>A0A4Y8RL47_9HYPH</name>
<evidence type="ECO:0000313" key="5">
    <source>
        <dbReference type="EMBL" id="TFF23181.1"/>
    </source>
</evidence>
<dbReference type="InterPro" id="IPR036388">
    <property type="entry name" value="WH-like_DNA-bd_sf"/>
</dbReference>
<evidence type="ECO:0000256" key="1">
    <source>
        <dbReference type="ARBA" id="ARBA00023015"/>
    </source>
</evidence>
<reference evidence="5 6" key="1">
    <citation type="submission" date="2019-03" db="EMBL/GenBank/DDBJ databases">
        <title>Jiella endophytica sp. nov., a novel endophytic bacterium isolated from root of Ficus microcarpa Linn. f.</title>
        <authorList>
            <person name="Tuo L."/>
        </authorList>
    </citation>
    <scope>NUCLEOTIDE SEQUENCE [LARGE SCALE GENOMIC DNA]</scope>
    <source>
        <strain evidence="5 6">CBS5Q-3</strain>
    </source>
</reference>
<dbReference type="InterPro" id="IPR029016">
    <property type="entry name" value="GAF-like_dom_sf"/>
</dbReference>
<dbReference type="InterPro" id="IPR000792">
    <property type="entry name" value="Tscrpt_reg_LuxR_C"/>
</dbReference>
<feature type="domain" description="HTH luxR-type" evidence="4">
    <location>
        <begin position="406"/>
        <end position="471"/>
    </location>
</feature>
<evidence type="ECO:0000256" key="2">
    <source>
        <dbReference type="ARBA" id="ARBA00023125"/>
    </source>
</evidence>
<sequence>MRSTRGSFELSKKYGCINRSDPISSSRRLTGPSGECCRSHGRAVRIGYIGNAARVSFRGNGAPRRRDGSKRRTQPRLFWTVSMRNQDPSAGEAGPAAPFAAFRPDEFGELVAEIYDCATSPRKWRLALDRVCRRGRFTCAFLYILDPVTQTIALHRCFRINGADAAAPSRPGEVMVVTSELFASLPHATPRLLSRDVPRERYVDSPSHLDWLKTQGLVDIMQIPFATDDGRSGAICFGRRESHGPFGDDEIAMATLLQPHLSRALALSRLFEMQKSWTHGLRSIVRNLSTPTILVTRTGAILEANKAARSHFAHPRFIHEREGRLGAVRPRQGDALIAAIRSAAASPKDNPDTSVILGSIETGFAVAHVLPLINDGVKHHPEDVAAAAVLLTSDASEQSGGPRAQLLARVYELTAAEQRVAEALASGQSSIEAAKALGISEGTIRTHLTRIFGKTGVSRQSELVALMHRLAPPLHGAKL</sequence>
<organism evidence="5 6">
    <name type="scientific">Jiella endophytica</name>
    <dbReference type="NCBI Taxonomy" id="2558362"/>
    <lineage>
        <taxon>Bacteria</taxon>
        <taxon>Pseudomonadati</taxon>
        <taxon>Pseudomonadota</taxon>
        <taxon>Alphaproteobacteria</taxon>
        <taxon>Hyphomicrobiales</taxon>
        <taxon>Aurantimonadaceae</taxon>
        <taxon>Jiella</taxon>
    </lineage>
</organism>
<dbReference type="Gene3D" id="1.10.10.10">
    <property type="entry name" value="Winged helix-like DNA-binding domain superfamily/Winged helix DNA-binding domain"/>
    <property type="match status" value="1"/>
</dbReference>
<keyword evidence="3" id="KW-0804">Transcription</keyword>
<evidence type="ECO:0000259" key="4">
    <source>
        <dbReference type="PROSITE" id="PS50043"/>
    </source>
</evidence>
<protein>
    <recommendedName>
        <fullName evidence="4">HTH luxR-type domain-containing protein</fullName>
    </recommendedName>
</protein>
<dbReference type="SMART" id="SM00421">
    <property type="entry name" value="HTH_LUXR"/>
    <property type="match status" value="1"/>
</dbReference>
<comment type="caution">
    <text evidence="5">The sequence shown here is derived from an EMBL/GenBank/DDBJ whole genome shotgun (WGS) entry which is preliminary data.</text>
</comment>
<keyword evidence="1" id="KW-0805">Transcription regulation</keyword>
<gene>
    <name evidence="5" type="ORF">E3C22_12170</name>
</gene>
<dbReference type="Gene3D" id="3.30.450.40">
    <property type="match status" value="1"/>
</dbReference>
<dbReference type="GO" id="GO:0006355">
    <property type="term" value="P:regulation of DNA-templated transcription"/>
    <property type="evidence" value="ECO:0007669"/>
    <property type="project" value="InterPro"/>
</dbReference>
<dbReference type="Proteomes" id="UP000298179">
    <property type="component" value="Unassembled WGS sequence"/>
</dbReference>